<feature type="domain" description="ARF7 effector protein C-terminal" evidence="2">
    <location>
        <begin position="41"/>
        <end position="104"/>
    </location>
</feature>
<dbReference type="Proteomes" id="UP000499080">
    <property type="component" value="Unassembled WGS sequence"/>
</dbReference>
<evidence type="ECO:0000313" key="3">
    <source>
        <dbReference type="EMBL" id="GBN12771.1"/>
    </source>
</evidence>
<gene>
    <name evidence="3" type="ORF">AVEN_237648_1</name>
</gene>
<dbReference type="AlphaFoldDB" id="A0A4Y2LDC1"/>
<feature type="compositionally biased region" description="Basic and acidic residues" evidence="1">
    <location>
        <begin position="10"/>
        <end position="21"/>
    </location>
</feature>
<dbReference type="OrthoDB" id="5984406at2759"/>
<dbReference type="PANTHER" id="PTHR46536">
    <property type="entry name" value="ARL14 EFFECTOR PROTEIN"/>
    <property type="match status" value="1"/>
</dbReference>
<protein>
    <recommendedName>
        <fullName evidence="2">ARF7 effector protein C-terminal domain-containing protein</fullName>
    </recommendedName>
</protein>
<dbReference type="InterPro" id="IPR029264">
    <property type="entry name" value="ARF7EP_C"/>
</dbReference>
<organism evidence="3 4">
    <name type="scientific">Araneus ventricosus</name>
    <name type="common">Orbweaver spider</name>
    <name type="synonym">Epeira ventricosa</name>
    <dbReference type="NCBI Taxonomy" id="182803"/>
    <lineage>
        <taxon>Eukaryota</taxon>
        <taxon>Metazoa</taxon>
        <taxon>Ecdysozoa</taxon>
        <taxon>Arthropoda</taxon>
        <taxon>Chelicerata</taxon>
        <taxon>Arachnida</taxon>
        <taxon>Araneae</taxon>
        <taxon>Araneomorphae</taxon>
        <taxon>Entelegynae</taxon>
        <taxon>Araneoidea</taxon>
        <taxon>Araneidae</taxon>
        <taxon>Araneus</taxon>
    </lineage>
</organism>
<accession>A0A4Y2LDC1</accession>
<evidence type="ECO:0000313" key="4">
    <source>
        <dbReference type="Proteomes" id="UP000499080"/>
    </source>
</evidence>
<dbReference type="PANTHER" id="PTHR46536:SF3">
    <property type="entry name" value="ARF7 EFFECTOR PROTEIN C-TERMINAL DOMAIN-CONTAINING PROTEIN"/>
    <property type="match status" value="1"/>
</dbReference>
<name>A0A4Y2LDC1_ARAVE</name>
<sequence length="120" mass="13927">MADSHGNMNLRDRVTEVERKQYKSNGNESVEDGFESPDQESKKSKKKTVRKPKYDSQGIHKATQLDLCDCLIPDCSGCWMPCKKCSSTKCGHECRRNRRWEYEGYQIEGTNITIQNQFKK</sequence>
<evidence type="ECO:0000256" key="1">
    <source>
        <dbReference type="SAM" id="MobiDB-lite"/>
    </source>
</evidence>
<feature type="compositionally biased region" description="Acidic residues" evidence="1">
    <location>
        <begin position="29"/>
        <end position="38"/>
    </location>
</feature>
<evidence type="ECO:0000259" key="2">
    <source>
        <dbReference type="Pfam" id="PF14949"/>
    </source>
</evidence>
<keyword evidence="4" id="KW-1185">Reference proteome</keyword>
<reference evidence="3 4" key="1">
    <citation type="journal article" date="2019" name="Sci. Rep.">
        <title>Orb-weaving spider Araneus ventricosus genome elucidates the spidroin gene catalogue.</title>
        <authorList>
            <person name="Kono N."/>
            <person name="Nakamura H."/>
            <person name="Ohtoshi R."/>
            <person name="Moran D.A.P."/>
            <person name="Shinohara A."/>
            <person name="Yoshida Y."/>
            <person name="Fujiwara M."/>
            <person name="Mori M."/>
            <person name="Tomita M."/>
            <person name="Arakawa K."/>
        </authorList>
    </citation>
    <scope>NUCLEOTIDE SEQUENCE [LARGE SCALE GENOMIC DNA]</scope>
</reference>
<comment type="caution">
    <text evidence="3">The sequence shown here is derived from an EMBL/GenBank/DDBJ whole genome shotgun (WGS) entry which is preliminary data.</text>
</comment>
<proteinExistence type="predicted"/>
<feature type="region of interest" description="Disordered" evidence="1">
    <location>
        <begin position="1"/>
        <end position="56"/>
    </location>
</feature>
<dbReference type="Pfam" id="PF14949">
    <property type="entry name" value="ARF7EP_C"/>
    <property type="match status" value="1"/>
</dbReference>
<dbReference type="EMBL" id="BGPR01005716">
    <property type="protein sequence ID" value="GBN12771.1"/>
    <property type="molecule type" value="Genomic_DNA"/>
</dbReference>